<sequence>MEESTESALVFRDYFINSFDYKRSEHAHFSDDTAIELSFDLSAHAGMNEEKDSLKLLIGCTIFEEEFSQGNAPFYLEANITGFFDCKGSFDIENFEYNAIAILLPYLRSFITSYTSQAGIAPVILPPINVYNAFRKT</sequence>
<keyword evidence="3" id="KW-1185">Reference proteome</keyword>
<dbReference type="PANTHER" id="PTHR36918">
    <property type="match status" value="1"/>
</dbReference>
<evidence type="ECO:0000256" key="1">
    <source>
        <dbReference type="ARBA" id="ARBA00009990"/>
    </source>
</evidence>
<dbReference type="EMBL" id="BMIN01000018">
    <property type="protein sequence ID" value="GGD22938.1"/>
    <property type="molecule type" value="Genomic_DNA"/>
</dbReference>
<evidence type="ECO:0008006" key="4">
    <source>
        <dbReference type="Google" id="ProtNLM"/>
    </source>
</evidence>
<reference evidence="3" key="1">
    <citation type="journal article" date="2019" name="Int. J. Syst. Evol. Microbiol.">
        <title>The Global Catalogue of Microorganisms (GCM) 10K type strain sequencing project: providing services to taxonomists for standard genome sequencing and annotation.</title>
        <authorList>
            <consortium name="The Broad Institute Genomics Platform"/>
            <consortium name="The Broad Institute Genome Sequencing Center for Infectious Disease"/>
            <person name="Wu L."/>
            <person name="Ma J."/>
        </authorList>
    </citation>
    <scope>NUCLEOTIDE SEQUENCE [LARGE SCALE GENOMIC DNA]</scope>
    <source>
        <strain evidence="3">CGMCC 1.15353</strain>
    </source>
</reference>
<dbReference type="InterPro" id="IPR003708">
    <property type="entry name" value="SecB"/>
</dbReference>
<comment type="caution">
    <text evidence="2">The sequence shown here is derived from an EMBL/GenBank/DDBJ whole genome shotgun (WGS) entry which is preliminary data.</text>
</comment>
<dbReference type="SUPFAM" id="SSF54611">
    <property type="entry name" value="SecB-like"/>
    <property type="match status" value="1"/>
</dbReference>
<evidence type="ECO:0000313" key="2">
    <source>
        <dbReference type="EMBL" id="GGD22938.1"/>
    </source>
</evidence>
<accession>A0ABQ1QCH1</accession>
<name>A0ABQ1QCH1_9BACI</name>
<dbReference type="Gene3D" id="3.10.420.10">
    <property type="entry name" value="SecB-like"/>
    <property type="match status" value="1"/>
</dbReference>
<dbReference type="Proteomes" id="UP000642571">
    <property type="component" value="Unassembled WGS sequence"/>
</dbReference>
<dbReference type="InterPro" id="IPR035958">
    <property type="entry name" value="SecB-like_sf"/>
</dbReference>
<comment type="similarity">
    <text evidence="1">Belongs to the SecB family.</text>
</comment>
<dbReference type="RefSeq" id="WP_188655516.1">
    <property type="nucleotide sequence ID" value="NZ_BMIN01000018.1"/>
</dbReference>
<evidence type="ECO:0000313" key="3">
    <source>
        <dbReference type="Proteomes" id="UP000642571"/>
    </source>
</evidence>
<dbReference type="PANTHER" id="PTHR36918:SF1">
    <property type="entry name" value="PROTEIN-EXPORT PROTEIN SECB"/>
    <property type="match status" value="1"/>
</dbReference>
<proteinExistence type="inferred from homology"/>
<organism evidence="2 3">
    <name type="scientific">Pontibacillus salipaludis</name>
    <dbReference type="NCBI Taxonomy" id="1697394"/>
    <lineage>
        <taxon>Bacteria</taxon>
        <taxon>Bacillati</taxon>
        <taxon>Bacillota</taxon>
        <taxon>Bacilli</taxon>
        <taxon>Bacillales</taxon>
        <taxon>Bacillaceae</taxon>
        <taxon>Pontibacillus</taxon>
    </lineage>
</organism>
<protein>
    <recommendedName>
        <fullName evidence="4">Preprotein translocase subunit SecB</fullName>
    </recommendedName>
</protein>
<gene>
    <name evidence="2" type="ORF">GCM10011389_33360</name>
</gene>